<evidence type="ECO:0000313" key="5">
    <source>
        <dbReference type="EMBL" id="ATH96268.1"/>
    </source>
</evidence>
<evidence type="ECO:0000256" key="1">
    <source>
        <dbReference type="ARBA" id="ARBA00021292"/>
    </source>
</evidence>
<gene>
    <name evidence="5" type="ORF">COP05_03535</name>
</gene>
<evidence type="ECO:0000256" key="3">
    <source>
        <dbReference type="ARBA" id="ARBA00022679"/>
    </source>
</evidence>
<keyword evidence="3" id="KW-0808">Transferase</keyword>
<accession>A0ABM6PL51</accession>
<proteinExistence type="predicted"/>
<dbReference type="Gene3D" id="3.40.50.2000">
    <property type="entry name" value="Glycogen Phosphorylase B"/>
    <property type="match status" value="2"/>
</dbReference>
<evidence type="ECO:0000313" key="6">
    <source>
        <dbReference type="Proteomes" id="UP000815698"/>
    </source>
</evidence>
<protein>
    <recommendedName>
        <fullName evidence="1">D-inositol 3-phosphate glycosyltransferase</fullName>
    </recommendedName>
</protein>
<reference evidence="5 6" key="1">
    <citation type="journal article" date="2016" name="Int. J. Syst. Evol. Microbiol.">
        <title>Dermabacter jinjuensis sp. nov., a novel species of the genus Dermabacter isolated from a clinical specimen.</title>
        <authorList>
            <person name="Park Y.K."/>
            <person name="Lee K.M."/>
            <person name="Lee W.K."/>
            <person name="Cho M.J."/>
            <person name="Lee H.S."/>
            <person name="Cho Y.G."/>
            <person name="Lee Y.C."/>
            <person name="Lee W.K."/>
            <person name="Seong W.K."/>
            <person name="Hwang K.J."/>
        </authorList>
    </citation>
    <scope>NUCLEOTIDE SEQUENCE [LARGE SCALE GENOMIC DNA]</scope>
    <source>
        <strain evidence="5 6">32T</strain>
    </source>
</reference>
<sequence>MRRRNRESAGHVVLATRAFVPEPIPAAFRTHQLAKALEKAGIRTRVYTTRVPHQPSRQERGITRIVRWPVKRDKQGAVRGYVSYLSFDVPLFLRLLLTRHLDGIIAEPPPTTGLVVALVARLKGMPYAFYAADVWADATESVEGVPRIVKRAVRWMEETVWKRASVVLTISDGVRARIEERIGKRPSLEMIGNGIDTETFTPEGPDAGEEGPYFVYAGTVSEWQGAQILVEAFEKAHEKRMDARLIFFSEGTNLEALKRMVRERSVEGIEFFPKVPADVVAKYMRGAVAGLSSITPGLGYDFALPTKIYAAGACGRPIIHAGAENSAATIRIRDNGLGYAPGYDTEALANAMIEAIDSQDRVDRAHVRQWTVGNASLQSSADRGAARISRMLAD</sequence>
<dbReference type="SUPFAM" id="SSF53756">
    <property type="entry name" value="UDP-Glycosyltransferase/glycogen phosphorylase"/>
    <property type="match status" value="1"/>
</dbReference>
<dbReference type="Pfam" id="PF13579">
    <property type="entry name" value="Glyco_trans_4_4"/>
    <property type="match status" value="1"/>
</dbReference>
<dbReference type="PANTHER" id="PTHR45947">
    <property type="entry name" value="SULFOQUINOVOSYL TRANSFERASE SQD2"/>
    <property type="match status" value="1"/>
</dbReference>
<dbReference type="EMBL" id="CP023482">
    <property type="protein sequence ID" value="ATH96268.1"/>
    <property type="molecule type" value="Genomic_DNA"/>
</dbReference>
<dbReference type="PANTHER" id="PTHR45947:SF3">
    <property type="entry name" value="SULFOQUINOVOSYL TRANSFERASE SQD2"/>
    <property type="match status" value="1"/>
</dbReference>
<dbReference type="Pfam" id="PF13692">
    <property type="entry name" value="Glyco_trans_1_4"/>
    <property type="match status" value="1"/>
</dbReference>
<keyword evidence="2" id="KW-0328">Glycosyltransferase</keyword>
<dbReference type="InterPro" id="IPR050194">
    <property type="entry name" value="Glycosyltransferase_grp1"/>
</dbReference>
<dbReference type="InterPro" id="IPR028098">
    <property type="entry name" value="Glyco_trans_4-like_N"/>
</dbReference>
<evidence type="ECO:0000256" key="2">
    <source>
        <dbReference type="ARBA" id="ARBA00022676"/>
    </source>
</evidence>
<dbReference type="RefSeq" id="WP_096882710.1">
    <property type="nucleotide sequence ID" value="NZ_CP086002.1"/>
</dbReference>
<dbReference type="CDD" id="cd03794">
    <property type="entry name" value="GT4_WbuB-like"/>
    <property type="match status" value="1"/>
</dbReference>
<organism evidence="5 6">
    <name type="scientific">Dermabacter jinjuensis</name>
    <dbReference type="NCBI Taxonomy" id="1667168"/>
    <lineage>
        <taxon>Bacteria</taxon>
        <taxon>Bacillati</taxon>
        <taxon>Actinomycetota</taxon>
        <taxon>Actinomycetes</taxon>
        <taxon>Micrococcales</taxon>
        <taxon>Dermabacteraceae</taxon>
        <taxon>Dermabacter</taxon>
    </lineage>
</organism>
<feature type="domain" description="Glycosyltransferase subfamily 4-like N-terminal" evidence="4">
    <location>
        <begin position="29"/>
        <end position="194"/>
    </location>
</feature>
<evidence type="ECO:0000259" key="4">
    <source>
        <dbReference type="Pfam" id="PF13579"/>
    </source>
</evidence>
<dbReference type="Proteomes" id="UP000815698">
    <property type="component" value="Chromosome"/>
</dbReference>
<name>A0ABM6PL51_9MICO</name>
<keyword evidence="6" id="KW-1185">Reference proteome</keyword>